<dbReference type="GO" id="GO:0016787">
    <property type="term" value="F:hydrolase activity"/>
    <property type="evidence" value="ECO:0007669"/>
    <property type="project" value="UniProtKB-KW"/>
</dbReference>
<dbReference type="Proteomes" id="UP001471651">
    <property type="component" value="Unassembled WGS sequence"/>
</dbReference>
<reference evidence="4 5" key="1">
    <citation type="submission" date="2024-05" db="EMBL/GenBank/DDBJ databases">
        <authorList>
            <person name="Busch G.E."/>
            <person name="Sharma I."/>
        </authorList>
    </citation>
    <scope>NUCLEOTIDE SEQUENCE [LARGE SCALE GENOMIC DNA]</scope>
    <source>
        <strain evidence="4 5">23GB23</strain>
    </source>
</reference>
<dbReference type="InterPro" id="IPR050698">
    <property type="entry name" value="MBL"/>
</dbReference>
<evidence type="ECO:0000256" key="1">
    <source>
        <dbReference type="ARBA" id="ARBA00022801"/>
    </source>
</evidence>
<dbReference type="SUPFAM" id="SSF56281">
    <property type="entry name" value="Metallo-hydrolase/oxidoreductase"/>
    <property type="match status" value="1"/>
</dbReference>
<evidence type="ECO:0000259" key="3">
    <source>
        <dbReference type="SMART" id="SM01027"/>
    </source>
</evidence>
<dbReference type="InterPro" id="IPR022712">
    <property type="entry name" value="Beta_Casp"/>
</dbReference>
<dbReference type="CDD" id="cd16295">
    <property type="entry name" value="TTHA0252-CPSF-like_MBL-fold"/>
    <property type="match status" value="1"/>
</dbReference>
<dbReference type="SMART" id="SM00849">
    <property type="entry name" value="Lactamase_B"/>
    <property type="match status" value="1"/>
</dbReference>
<keyword evidence="1 4" id="KW-0378">Hydrolase</keyword>
<protein>
    <submittedName>
        <fullName evidence="4">MBL fold metallo-hydrolase</fullName>
        <ecNumber evidence="4">3.-.-.-</ecNumber>
    </submittedName>
</protein>
<comment type="caution">
    <text evidence="4">The sequence shown here is derived from an EMBL/GenBank/DDBJ whole genome shotgun (WGS) entry which is preliminary data.</text>
</comment>
<gene>
    <name evidence="4" type="ORF">ABKW32_05025</name>
</gene>
<dbReference type="PANTHER" id="PTHR11203:SF37">
    <property type="entry name" value="INTEGRATOR COMPLEX SUBUNIT 11"/>
    <property type="match status" value="1"/>
</dbReference>
<name>A0ABV0KXI0_9GAMM</name>
<organism evidence="4 5">
    <name type="scientific">Marinomonas primoryensis</name>
    <dbReference type="NCBI Taxonomy" id="178399"/>
    <lineage>
        <taxon>Bacteria</taxon>
        <taxon>Pseudomonadati</taxon>
        <taxon>Pseudomonadota</taxon>
        <taxon>Gammaproteobacteria</taxon>
        <taxon>Oceanospirillales</taxon>
        <taxon>Oceanospirillaceae</taxon>
        <taxon>Marinomonas</taxon>
    </lineage>
</organism>
<dbReference type="RefSeq" id="WP_348576318.1">
    <property type="nucleotide sequence ID" value="NZ_JBDYKN010000003.1"/>
</dbReference>
<feature type="domain" description="Metallo-beta-lactamase" evidence="2">
    <location>
        <begin position="14"/>
        <end position="249"/>
    </location>
</feature>
<accession>A0ABV0KXI0</accession>
<evidence type="ECO:0000313" key="4">
    <source>
        <dbReference type="EMBL" id="MEP7728800.1"/>
    </source>
</evidence>
<dbReference type="Gene3D" id="3.40.50.10890">
    <property type="match status" value="1"/>
</dbReference>
<dbReference type="PANTHER" id="PTHR11203">
    <property type="entry name" value="CLEAVAGE AND POLYADENYLATION SPECIFICITY FACTOR FAMILY MEMBER"/>
    <property type="match status" value="1"/>
</dbReference>
<dbReference type="InterPro" id="IPR036866">
    <property type="entry name" value="RibonucZ/Hydroxyglut_hydro"/>
</dbReference>
<dbReference type="Pfam" id="PF07521">
    <property type="entry name" value="RMMBL"/>
    <property type="match status" value="1"/>
</dbReference>
<feature type="domain" description="Beta-Casp" evidence="3">
    <location>
        <begin position="254"/>
        <end position="382"/>
    </location>
</feature>
<keyword evidence="5" id="KW-1185">Reference proteome</keyword>
<dbReference type="Gene3D" id="3.60.15.10">
    <property type="entry name" value="Ribonuclease Z/Hydroxyacylglutathione hydrolase-like"/>
    <property type="match status" value="1"/>
</dbReference>
<dbReference type="Pfam" id="PF00753">
    <property type="entry name" value="Lactamase_B"/>
    <property type="match status" value="1"/>
</dbReference>
<sequence>MAKLTFHGAIEGVTGSSYLLETATAKILLECGLYQGRREEEKQNDNAFPFNIGELDAVVLSHGHLDHSGRLPKLSADGYKGPIYMTNPTAELLEVLLKDSASLQRSDAEWENKRRRRSGKDLIEPLYTAEDVEETLTQCVGNCYGKRISIVEGVDVCFRDAGHILGSSIVEMFITEGGTEKKLVFSGDLGNSYAALLSDPEVVEEADVLLLESTYGDRNHRPMDETLEEFEDIIVEASKNGGNILIPSFAVGRTQEIIFRLGQLYQKGKLKQQAVFLDSPMAIAVTEIYHRYQNVYNTEDAAALGQSKKSSLHTFLPVLRYSTSTAESMALNRIESGAIIIAGSGMCTGGRIRHHFKHNLWKRNAHVIIVGYQANGTPGRALVDGSTVFRTGGEEIFVRAAIHTLGGFSAHAGQSQLLDWVSNFKKPHPRLFLVHGENNAKIALQKHLASAGWSAEIPTKNQSISF</sequence>
<dbReference type="InterPro" id="IPR001279">
    <property type="entry name" value="Metallo-B-lactamas"/>
</dbReference>
<proteinExistence type="predicted"/>
<evidence type="ECO:0000259" key="2">
    <source>
        <dbReference type="SMART" id="SM00849"/>
    </source>
</evidence>
<evidence type="ECO:0000313" key="5">
    <source>
        <dbReference type="Proteomes" id="UP001471651"/>
    </source>
</evidence>
<dbReference type="InterPro" id="IPR011108">
    <property type="entry name" value="RMMBL"/>
</dbReference>
<dbReference type="EMBL" id="JBDYKN010000003">
    <property type="protein sequence ID" value="MEP7728800.1"/>
    <property type="molecule type" value="Genomic_DNA"/>
</dbReference>
<dbReference type="Pfam" id="PF10996">
    <property type="entry name" value="Beta-Casp"/>
    <property type="match status" value="1"/>
</dbReference>
<dbReference type="SMART" id="SM01027">
    <property type="entry name" value="Beta-Casp"/>
    <property type="match status" value="1"/>
</dbReference>
<dbReference type="EC" id="3.-.-.-" evidence="4"/>